<dbReference type="PANTHER" id="PTHR38471">
    <property type="entry name" value="FOUR HELIX BUNDLE PROTEIN"/>
    <property type="match status" value="1"/>
</dbReference>
<dbReference type="Proteomes" id="UP001302486">
    <property type="component" value="Chromosome"/>
</dbReference>
<dbReference type="SUPFAM" id="SSF158446">
    <property type="entry name" value="IVS-encoded protein-like"/>
    <property type="match status" value="1"/>
</dbReference>
<dbReference type="KEGG" id="hws:RNZ46_04525"/>
<dbReference type="EMBL" id="CP136521">
    <property type="protein sequence ID" value="WOD44524.1"/>
    <property type="molecule type" value="Genomic_DNA"/>
</dbReference>
<evidence type="ECO:0000313" key="1">
    <source>
        <dbReference type="EMBL" id="WOD44524.1"/>
    </source>
</evidence>
<reference evidence="2" key="1">
    <citation type="submission" date="2024-06" db="EMBL/GenBank/DDBJ databases">
        <title>Hwangdonia haimaensis gen. nov., sp. nov., a member of the family Flavobacteriaceae isolated from the haima cold seep.</title>
        <authorList>
            <person name="Li J."/>
        </authorList>
    </citation>
    <scope>NUCLEOTIDE SEQUENCE [LARGE SCALE GENOMIC DNA]</scope>
    <source>
        <strain evidence="2">SCSIO 19198</strain>
    </source>
</reference>
<dbReference type="PANTHER" id="PTHR38471:SF2">
    <property type="entry name" value="FOUR HELIX BUNDLE PROTEIN"/>
    <property type="match status" value="1"/>
</dbReference>
<name>A0AA97EQ66_9FLAO</name>
<evidence type="ECO:0000313" key="2">
    <source>
        <dbReference type="Proteomes" id="UP001302486"/>
    </source>
</evidence>
<dbReference type="AlphaFoldDB" id="A0AA97EQ66"/>
<dbReference type="Pfam" id="PF05635">
    <property type="entry name" value="23S_rRNA_IVP"/>
    <property type="match status" value="1"/>
</dbReference>
<proteinExistence type="predicted"/>
<dbReference type="RefSeq" id="WP_316984188.1">
    <property type="nucleotide sequence ID" value="NZ_CP136521.1"/>
</dbReference>
<dbReference type="PIRSF" id="PIRSF035652">
    <property type="entry name" value="CHP02436"/>
    <property type="match status" value="1"/>
</dbReference>
<accession>A0AA97EQ66</accession>
<dbReference type="InterPro" id="IPR036583">
    <property type="entry name" value="23S_rRNA_IVS_sf"/>
</dbReference>
<protein>
    <submittedName>
        <fullName evidence="1">Four helix bundle protein</fullName>
    </submittedName>
</protein>
<keyword evidence="2" id="KW-1185">Reference proteome</keyword>
<organism evidence="1 2">
    <name type="scientific">Hwangdonia lutea</name>
    <dbReference type="NCBI Taxonomy" id="3075823"/>
    <lineage>
        <taxon>Bacteria</taxon>
        <taxon>Pseudomonadati</taxon>
        <taxon>Bacteroidota</taxon>
        <taxon>Flavobacteriia</taxon>
        <taxon>Flavobacteriales</taxon>
        <taxon>Flavobacteriaceae</taxon>
        <taxon>Hwangdonia</taxon>
    </lineage>
</organism>
<dbReference type="NCBIfam" id="TIGR02436">
    <property type="entry name" value="four helix bundle protein"/>
    <property type="match status" value="1"/>
</dbReference>
<dbReference type="Gene3D" id="1.20.1440.60">
    <property type="entry name" value="23S rRNA-intervening sequence"/>
    <property type="match status" value="1"/>
</dbReference>
<sequence>MKQNIIKDKSFNFAVDIVNLYKNLTYHKKEYVMSRQLLKSGTSIGANVREAEFTQSKLDFTSKMSISLKEANETDYWLDLLYATEFIDKEEFGTFKPKSTEMLKLLVSIVKSSKQ</sequence>
<dbReference type="InterPro" id="IPR012657">
    <property type="entry name" value="23S_rRNA-intervening_sequence"/>
</dbReference>
<gene>
    <name evidence="1" type="ORF">RNZ46_04525</name>
</gene>